<dbReference type="Pfam" id="PF25469">
    <property type="entry name" value="WHD_NWD1"/>
    <property type="match status" value="1"/>
</dbReference>
<evidence type="ECO:0000313" key="6">
    <source>
        <dbReference type="EMBL" id="GFR71930.1"/>
    </source>
</evidence>
<feature type="domain" description="NWD1/2-like winged helix-turn-helix" evidence="5">
    <location>
        <begin position="163"/>
        <end position="268"/>
    </location>
</feature>
<dbReference type="InterPro" id="IPR011047">
    <property type="entry name" value="Quinoprotein_ADH-like_sf"/>
</dbReference>
<dbReference type="PANTHER" id="PTHR19871:SF43">
    <property type="entry name" value="SI:CH211-212K18.6"/>
    <property type="match status" value="1"/>
</dbReference>
<dbReference type="EMBL" id="BMAT01011390">
    <property type="protein sequence ID" value="GFR71930.1"/>
    <property type="molecule type" value="Genomic_DNA"/>
</dbReference>
<reference evidence="6 7" key="1">
    <citation type="journal article" date="2021" name="Elife">
        <title>Chloroplast acquisition without the gene transfer in kleptoplastic sea slugs, Plakobranchus ocellatus.</title>
        <authorList>
            <person name="Maeda T."/>
            <person name="Takahashi S."/>
            <person name="Yoshida T."/>
            <person name="Shimamura S."/>
            <person name="Takaki Y."/>
            <person name="Nagai Y."/>
            <person name="Toyoda A."/>
            <person name="Suzuki Y."/>
            <person name="Arimoto A."/>
            <person name="Ishii H."/>
            <person name="Satoh N."/>
            <person name="Nishiyama T."/>
            <person name="Hasebe M."/>
            <person name="Maruyama T."/>
            <person name="Minagawa J."/>
            <person name="Obokata J."/>
            <person name="Shigenobu S."/>
        </authorList>
    </citation>
    <scope>NUCLEOTIDE SEQUENCE [LARGE SCALE GENOMIC DNA]</scope>
</reference>
<dbReference type="Proteomes" id="UP000762676">
    <property type="component" value="Unassembled WGS sequence"/>
</dbReference>
<dbReference type="PROSITE" id="PS50082">
    <property type="entry name" value="WD_REPEATS_2"/>
    <property type="match status" value="1"/>
</dbReference>
<dbReference type="InterPro" id="IPR015943">
    <property type="entry name" value="WD40/YVTN_repeat-like_dom_sf"/>
</dbReference>
<dbReference type="PANTHER" id="PTHR19871">
    <property type="entry name" value="BETA TRANSDUCIN-RELATED PROTEIN"/>
    <property type="match status" value="1"/>
</dbReference>
<gene>
    <name evidence="6" type="ORF">ElyMa_005691800</name>
</gene>
<feature type="region of interest" description="Disordered" evidence="4">
    <location>
        <begin position="289"/>
        <end position="387"/>
    </location>
</feature>
<feature type="compositionally biased region" description="Polar residues" evidence="4">
    <location>
        <begin position="352"/>
        <end position="380"/>
    </location>
</feature>
<evidence type="ECO:0000256" key="2">
    <source>
        <dbReference type="ARBA" id="ARBA00022737"/>
    </source>
</evidence>
<dbReference type="InterPro" id="IPR052752">
    <property type="entry name" value="NACHT-WD_repeat"/>
</dbReference>
<feature type="compositionally biased region" description="Low complexity" evidence="4">
    <location>
        <begin position="324"/>
        <end position="339"/>
    </location>
</feature>
<keyword evidence="1 3" id="KW-0853">WD repeat</keyword>
<name>A0AAV4FHV6_9GAST</name>
<protein>
    <submittedName>
        <fullName evidence="6">NACHT domain- and WD repeat-containing protein 1</fullName>
    </submittedName>
</protein>
<dbReference type="Gene3D" id="2.130.10.10">
    <property type="entry name" value="YVTN repeat-like/Quinoprotein amine dehydrogenase"/>
    <property type="match status" value="2"/>
</dbReference>
<feature type="repeat" description="WD" evidence="3">
    <location>
        <begin position="531"/>
        <end position="572"/>
    </location>
</feature>
<dbReference type="SUPFAM" id="SSF50998">
    <property type="entry name" value="Quinoprotein alcohol dehydrogenase-like"/>
    <property type="match status" value="2"/>
</dbReference>
<comment type="caution">
    <text evidence="6">The sequence shown here is derived from an EMBL/GenBank/DDBJ whole genome shotgun (WGS) entry which is preliminary data.</text>
</comment>
<evidence type="ECO:0000256" key="3">
    <source>
        <dbReference type="PROSITE-ProRule" id="PRU00221"/>
    </source>
</evidence>
<keyword evidence="2" id="KW-0677">Repeat</keyword>
<evidence type="ECO:0000256" key="4">
    <source>
        <dbReference type="SAM" id="MobiDB-lite"/>
    </source>
</evidence>
<dbReference type="InterPro" id="IPR057588">
    <property type="entry name" value="NWD1/2-like_WH"/>
</dbReference>
<dbReference type="SMART" id="SM00320">
    <property type="entry name" value="WD40"/>
    <property type="match status" value="5"/>
</dbReference>
<evidence type="ECO:0000256" key="1">
    <source>
        <dbReference type="ARBA" id="ARBA00022574"/>
    </source>
</evidence>
<dbReference type="InterPro" id="IPR019775">
    <property type="entry name" value="WD40_repeat_CS"/>
</dbReference>
<dbReference type="InterPro" id="IPR001680">
    <property type="entry name" value="WD40_rpt"/>
</dbReference>
<organism evidence="6 7">
    <name type="scientific">Elysia marginata</name>
    <dbReference type="NCBI Taxonomy" id="1093978"/>
    <lineage>
        <taxon>Eukaryota</taxon>
        <taxon>Metazoa</taxon>
        <taxon>Spiralia</taxon>
        <taxon>Lophotrochozoa</taxon>
        <taxon>Mollusca</taxon>
        <taxon>Gastropoda</taxon>
        <taxon>Heterobranchia</taxon>
        <taxon>Euthyneura</taxon>
        <taxon>Panpulmonata</taxon>
        <taxon>Sacoglossa</taxon>
        <taxon>Placobranchoidea</taxon>
        <taxon>Plakobranchidae</taxon>
        <taxon>Elysia</taxon>
    </lineage>
</organism>
<proteinExistence type="predicted"/>
<evidence type="ECO:0000313" key="7">
    <source>
        <dbReference type="Proteomes" id="UP000762676"/>
    </source>
</evidence>
<accession>A0AAV4FHV6</accession>
<sequence length="967" mass="107564">MSYNKDSKGIFNDFACRLSKAEDSKPLILLLDAADRLSDEHEGRKLLWLPAELPPNVHIVVSTVSDEKMDCLPCAQKLLQGHDRSFLEVPRLQEDCAMKMVARWLSKAQRKLTEDQTKLLVKAFSKCPYPLFLKIVVNDALSWTSHTYPETIKLGESVKQVSTLRFGRLERDHGEALVRRALGYITASRNGVSVNELEDLLSLDDAVMDEVVATHKPPRRRLPGLLWTRLKMDLEGLITEVRADGTRTLTWAHQQIRDAADDRYLQQRDKAPSYHKALAEYFLGKWAGKPKPYTGSERGTDRLVAPQDLYYDPPPLQTASKPAQGQSVSNQSSLQNQKQSTRHITSEHQDSSRTQSNSKFKQNGAATSRGSHATNNVSTDETPERMYNLRRVNELPFHLTRSQQTSLLKQNCLCNYEWMLAKLCGTSLRSLLEEYSAILTAEPHEPELRLISDVLHLSGPALRKEPRQLASQLVGRLHRVVTSDVPRSKGDPQKYPNLHPLLAAAKQSSLPALIPSIECLTEPGGILFDLLSGHSAPITAVGLTTDGQRALTTSCDGTLKLWDVRSGKVVKSIDGVGMDVSVVRAAKLNTVAVTVEMSRIRLWHLKTGVCVHTVDQYPDPASICVAGEGQLLTAVFDGSNMLRTWSLDNFQIICEAQIPNNSAHKEASLLIADSSFGDLVLHAFKNGNCASVQNAKSGKILKTLTCHDPSSSVMALAISREYFVVCVRQQYMSLHELTSLELFDGKKGTYVRTVRGSVHCRVIPQTFTTNLIGTHAVAVSANPRNNTSDVALWNLETEDYKHLAQHPSYSTMGACLDFRYCLTGSQTENSLRVWDISGKVNQPGMKLKKQLGVAEIWPMVDNPRYVVAKSVNNGPISVWNVAKGKCLQSAVRIERGLTEGSDAIVMRNTTLVILTDRGFSSVSDDSRPVFQTVLVYDLRLKKYVRRLPGCYIVPAPSHEYVLLDNDR</sequence>
<dbReference type="PROSITE" id="PS00678">
    <property type="entry name" value="WD_REPEATS_1"/>
    <property type="match status" value="1"/>
</dbReference>
<keyword evidence="7" id="KW-1185">Reference proteome</keyword>
<dbReference type="AlphaFoldDB" id="A0AAV4FHV6"/>
<evidence type="ECO:0000259" key="5">
    <source>
        <dbReference type="Pfam" id="PF25469"/>
    </source>
</evidence>
<dbReference type="PROSITE" id="PS50294">
    <property type="entry name" value="WD_REPEATS_REGION"/>
    <property type="match status" value="1"/>
</dbReference>
<dbReference type="Pfam" id="PF00400">
    <property type="entry name" value="WD40"/>
    <property type="match status" value="1"/>
</dbReference>